<sequence>MAHDDNESLEEIVDQYIAENNKLIADAISPLREWMKTQSAADRVDMTLSAVQRDMAARVFKRCTHTGKPVEEASDTELESFYRDALLLRDLVPPELASLQRNIQNAGINIEILHTFRKMTLTELVRSLPR</sequence>
<evidence type="ECO:0000313" key="1">
    <source>
        <dbReference type="EMBL" id="GAA4023140.1"/>
    </source>
</evidence>
<gene>
    <name evidence="1" type="ORF">GCM10022212_20630</name>
</gene>
<protein>
    <submittedName>
        <fullName evidence="1">Uncharacterized protein</fullName>
    </submittedName>
</protein>
<reference evidence="2" key="1">
    <citation type="journal article" date="2019" name="Int. J. Syst. Evol. Microbiol.">
        <title>The Global Catalogue of Microorganisms (GCM) 10K type strain sequencing project: providing services to taxonomists for standard genome sequencing and annotation.</title>
        <authorList>
            <consortium name="The Broad Institute Genomics Platform"/>
            <consortium name="The Broad Institute Genome Sequencing Center for Infectious Disease"/>
            <person name="Wu L."/>
            <person name="Ma J."/>
        </authorList>
    </citation>
    <scope>NUCLEOTIDE SEQUENCE [LARGE SCALE GENOMIC DNA]</scope>
    <source>
        <strain evidence="2">JCM 16673</strain>
    </source>
</reference>
<accession>A0ABP7T9S1</accession>
<comment type="caution">
    <text evidence="1">The sequence shown here is derived from an EMBL/GenBank/DDBJ whole genome shotgun (WGS) entry which is preliminary data.</text>
</comment>
<dbReference type="Proteomes" id="UP001501353">
    <property type="component" value="Unassembled WGS sequence"/>
</dbReference>
<proteinExistence type="predicted"/>
<evidence type="ECO:0000313" key="2">
    <source>
        <dbReference type="Proteomes" id="UP001501353"/>
    </source>
</evidence>
<name>A0ABP7T9S1_9BURK</name>
<organism evidence="1 2">
    <name type="scientific">Actimicrobium antarcticum</name>
    <dbReference type="NCBI Taxonomy" id="1051899"/>
    <lineage>
        <taxon>Bacteria</taxon>
        <taxon>Pseudomonadati</taxon>
        <taxon>Pseudomonadota</taxon>
        <taxon>Betaproteobacteria</taxon>
        <taxon>Burkholderiales</taxon>
        <taxon>Oxalobacteraceae</taxon>
        <taxon>Actimicrobium</taxon>
    </lineage>
</organism>
<dbReference type="RefSeq" id="WP_344763216.1">
    <property type="nucleotide sequence ID" value="NZ_BAAAZE010000008.1"/>
</dbReference>
<keyword evidence="2" id="KW-1185">Reference proteome</keyword>
<dbReference type="EMBL" id="BAAAZE010000008">
    <property type="protein sequence ID" value="GAA4023140.1"/>
    <property type="molecule type" value="Genomic_DNA"/>
</dbReference>